<feature type="chain" id="PRO_5016335914" description="Receptor L-domain domain-containing protein" evidence="1">
    <location>
        <begin position="24"/>
        <end position="423"/>
    </location>
</feature>
<dbReference type="AlphaFoldDB" id="A0A2Z4ID65"/>
<evidence type="ECO:0000313" key="3">
    <source>
        <dbReference type="Proteomes" id="UP000248688"/>
    </source>
</evidence>
<evidence type="ECO:0000256" key="1">
    <source>
        <dbReference type="SAM" id="SignalP"/>
    </source>
</evidence>
<keyword evidence="1" id="KW-0732">Signal</keyword>
<protein>
    <recommendedName>
        <fullName evidence="4">Receptor L-domain domain-containing protein</fullName>
    </recommendedName>
</protein>
<feature type="signal peptide" evidence="1">
    <location>
        <begin position="1"/>
        <end position="23"/>
    </location>
</feature>
<evidence type="ECO:0000313" key="2">
    <source>
        <dbReference type="EMBL" id="AWW28971.1"/>
    </source>
</evidence>
<evidence type="ECO:0008006" key="4">
    <source>
        <dbReference type="Google" id="ProtNLM"/>
    </source>
</evidence>
<dbReference type="Proteomes" id="UP000248688">
    <property type="component" value="Chromosome"/>
</dbReference>
<dbReference type="EMBL" id="CP030041">
    <property type="protein sequence ID" value="AWW28971.1"/>
    <property type="molecule type" value="Genomic_DNA"/>
</dbReference>
<dbReference type="OrthoDB" id="835788at2"/>
<sequence length="423" mass="47663">MKNYSLRLMLWAFVIVIINSCQRDLPEVTAVKNPVSFGFSAPTTDAQARTQTNDFSLVVEARVTITKADGTATDYTNVELELYESDGTFYAEEVLLPLGDYVVTEIYLMDGEGTTLFAIPEAGKLQEHIDQQLPIPFTVERSSTMKTVVLEVLSTLGFTPEEFGFDPEEIVFEEVDYFLVCLQVWDGLEEGYLSGHLLFGENQEYRIEVDSITKIFVKPEYVIGEAVTFQVDVPDFVALQKTFSIGLDRLKAFETVPNRIPLRRINGRIYQGDVVLNNQEEVDEFGYKRYDGIIGNLTITDETKDKGGTSIWNLRQLQQLDSVMGDFEIIGNHELITMGGMSLKKVAGNFIFIENNKIDGLTGLDSFRELGKELIIKNNNKLIDYCPISKLFYESPEIKGEISGNGYNPSFNEIKHGECKPTD</sequence>
<accession>A0A2Z4ID65</accession>
<dbReference type="SUPFAM" id="SSF52058">
    <property type="entry name" value="L domain-like"/>
    <property type="match status" value="1"/>
</dbReference>
<proteinExistence type="predicted"/>
<dbReference type="CDD" id="cd13120">
    <property type="entry name" value="BF2867_like_N"/>
    <property type="match status" value="1"/>
</dbReference>
<keyword evidence="3" id="KW-1185">Reference proteome</keyword>
<gene>
    <name evidence="2" type="ORF">DN752_01820</name>
</gene>
<dbReference type="KEGG" id="est:DN752_01820"/>
<name>A0A2Z4ID65_9BACT</name>
<organism evidence="2 3">
    <name type="scientific">Echinicola strongylocentroti</name>
    <dbReference type="NCBI Taxonomy" id="1795355"/>
    <lineage>
        <taxon>Bacteria</taxon>
        <taxon>Pseudomonadati</taxon>
        <taxon>Bacteroidota</taxon>
        <taxon>Cytophagia</taxon>
        <taxon>Cytophagales</taxon>
        <taxon>Cyclobacteriaceae</taxon>
        <taxon>Echinicola</taxon>
    </lineage>
</organism>
<dbReference type="RefSeq" id="WP_112782392.1">
    <property type="nucleotide sequence ID" value="NZ_CP030041.1"/>
</dbReference>
<reference evidence="2 3" key="1">
    <citation type="submission" date="2018-06" db="EMBL/GenBank/DDBJ databases">
        <title>Echinicola strongylocentroti sp. nov., isolated from a sea urchin Strongylocentrotus intermedius.</title>
        <authorList>
            <person name="Bae S.S."/>
        </authorList>
    </citation>
    <scope>NUCLEOTIDE SEQUENCE [LARGE SCALE GENOMIC DNA]</scope>
    <source>
        <strain evidence="2 3">MEBiC08714</strain>
    </source>
</reference>